<evidence type="ECO:0000313" key="1">
    <source>
        <dbReference type="EMBL" id="CAK03288.1"/>
    </source>
</evidence>
<gene>
    <name evidence="1" type="ordered locus">pRL110338</name>
</gene>
<name>Q1M650_RHIJ3</name>
<proteinExistence type="predicted"/>
<dbReference type="Proteomes" id="UP000006575">
    <property type="component" value="Plasmid pRL11"/>
</dbReference>
<geneLocation type="plasmid" evidence="1 2">
    <name>pRL11</name>
</geneLocation>
<accession>Q1M650</accession>
<dbReference type="AlphaFoldDB" id="Q1M650"/>
<dbReference type="EnsemblBacteria" id="CAK03288">
    <property type="protein sequence ID" value="CAK03288"/>
    <property type="gene ID" value="pRL110338"/>
</dbReference>
<keyword evidence="2" id="KW-1185">Reference proteome</keyword>
<evidence type="ECO:0000313" key="2">
    <source>
        <dbReference type="Proteomes" id="UP000006575"/>
    </source>
</evidence>
<protein>
    <submittedName>
        <fullName evidence="1">Uncharacterized protein</fullName>
    </submittedName>
</protein>
<organism evidence="1 2">
    <name type="scientific">Rhizobium johnstonii (strain DSM 114642 / LMG 32736 / 3841)</name>
    <name type="common">Rhizobium leguminosarum bv. viciae</name>
    <dbReference type="NCBI Taxonomy" id="216596"/>
    <lineage>
        <taxon>Bacteria</taxon>
        <taxon>Pseudomonadati</taxon>
        <taxon>Pseudomonadota</taxon>
        <taxon>Alphaproteobacteria</taxon>
        <taxon>Hyphomicrobiales</taxon>
        <taxon>Rhizobiaceae</taxon>
        <taxon>Rhizobium/Agrobacterium group</taxon>
        <taxon>Rhizobium</taxon>
        <taxon>Rhizobium johnstonii</taxon>
    </lineage>
</organism>
<keyword evidence="1" id="KW-0614">Plasmid</keyword>
<sequence>MREISFDEKYLAVPRVHNHYSVCTIACGETLIARMRDRGEEDRYLAVITGRLFASSPVFLDHGGGRAKRRLVAGRHREGEVATVGTG</sequence>
<dbReference type="HOGENOM" id="CLU_2481132_0_0_5"/>
<dbReference type="EMBL" id="AM236085">
    <property type="protein sequence ID" value="CAK03288.1"/>
    <property type="molecule type" value="Genomic_DNA"/>
</dbReference>
<dbReference type="KEGG" id="rle:pRL110338"/>
<reference evidence="1 2" key="1">
    <citation type="journal article" date="2006" name="Genome Biol.">
        <title>The genome of Rhizobium leguminosarum has recognizable core and accessory components.</title>
        <authorList>
            <person name="Young J.W."/>
            <person name="Crossman L.C."/>
            <person name="Johnston A.W.B."/>
            <person name="Thomson N.R."/>
            <person name="Ghazoui Z.F."/>
            <person name="Hull K.H."/>
            <person name="Wexler M."/>
            <person name="Curson A.R.J."/>
            <person name="Todd J.D."/>
            <person name="Poole P.S."/>
            <person name="Mauchline T.H."/>
            <person name="East A.K."/>
            <person name="Quail M.A."/>
            <person name="Churcher C."/>
            <person name="Arrowsmith C."/>
            <person name="Cherevach A."/>
            <person name="Chillingworth T."/>
            <person name="Clarke K."/>
            <person name="Cronin A."/>
            <person name="Davis P."/>
            <person name="Fraser A."/>
            <person name="Hance Z."/>
            <person name="Hauser H."/>
            <person name="Jagels K."/>
            <person name="Moule S."/>
            <person name="Mungall K."/>
            <person name="Norbertczak H."/>
            <person name="Rabbinowitsch E."/>
            <person name="Sanders M."/>
            <person name="Simmonds M."/>
            <person name="Whitehead S."/>
            <person name="Parkhill J."/>
        </authorList>
    </citation>
    <scope>NUCLEOTIDE SEQUENCE [LARGE SCALE GENOMIC DNA]</scope>
    <source>
        <strain evidence="2">DSM 114642 / LMG 32736 / 3841</strain>
    </source>
</reference>